<name>A0A4Y2FDJ8_ARAVE</name>
<dbReference type="GO" id="GO:0003676">
    <property type="term" value="F:nucleic acid binding"/>
    <property type="evidence" value="ECO:0007669"/>
    <property type="project" value="InterPro"/>
</dbReference>
<dbReference type="Pfam" id="PF00075">
    <property type="entry name" value="RNase_H"/>
    <property type="match status" value="1"/>
</dbReference>
<proteinExistence type="predicted"/>
<dbReference type="Proteomes" id="UP000499080">
    <property type="component" value="Unassembled WGS sequence"/>
</dbReference>
<dbReference type="GO" id="GO:0004523">
    <property type="term" value="F:RNA-DNA hybrid ribonuclease activity"/>
    <property type="evidence" value="ECO:0007669"/>
    <property type="project" value="InterPro"/>
</dbReference>
<comment type="caution">
    <text evidence="2">The sequence shown here is derived from an EMBL/GenBank/DDBJ whole genome shotgun (WGS) entry which is preliminary data.</text>
</comment>
<sequence length="401" mass="46156">MVLENIEIVINALKGGKAPVLDRIDFRMWRAVFIHDKVFILDLINICFKLNYFPEHLRNAKVFFLLKDGKDPRLCTSYRPVCLLPTLGKIIERQKLINRDSNIPNADYEIYTDGSRIENEAGFSVCILKDEINIQNYLFKLNTFNSVFQKELAAIEFAVNWAVKEKVKVNIHTDSLSLISALNSENTRSEFVNKVKSNIFKAKNMVGLSWVKAHVGIPGNELADQQAKLAKTSGEKCVIPAPYSHLKCLLKNYVVNKWNEYWNSYDSASVIRVRGYINQVNPKFLIHNKFLIYFLSGHGPFPSYLHRFKFLVSPHCICGMLGDADYYFLSCSLTKEFHLIKPADERKKAWFNNLLTNRQAVTKMEGSFRTSRNICDTLTRRETITDSNDVLRVRATSILSY</sequence>
<evidence type="ECO:0000313" key="2">
    <source>
        <dbReference type="EMBL" id="GBM38768.1"/>
    </source>
</evidence>
<feature type="domain" description="RNase H type-1" evidence="1">
    <location>
        <begin position="104"/>
        <end position="232"/>
    </location>
</feature>
<protein>
    <recommendedName>
        <fullName evidence="1">RNase H type-1 domain-containing protein</fullName>
    </recommendedName>
</protein>
<organism evidence="2 3">
    <name type="scientific">Araneus ventricosus</name>
    <name type="common">Orbweaver spider</name>
    <name type="synonym">Epeira ventricosa</name>
    <dbReference type="NCBI Taxonomy" id="182803"/>
    <lineage>
        <taxon>Eukaryota</taxon>
        <taxon>Metazoa</taxon>
        <taxon>Ecdysozoa</taxon>
        <taxon>Arthropoda</taxon>
        <taxon>Chelicerata</taxon>
        <taxon>Arachnida</taxon>
        <taxon>Araneae</taxon>
        <taxon>Araneomorphae</taxon>
        <taxon>Entelegynae</taxon>
        <taxon>Araneoidea</taxon>
        <taxon>Araneidae</taxon>
        <taxon>Araneus</taxon>
    </lineage>
</organism>
<dbReference type="InterPro" id="IPR036397">
    <property type="entry name" value="RNaseH_sf"/>
</dbReference>
<keyword evidence="3" id="KW-1185">Reference proteome</keyword>
<dbReference type="AlphaFoldDB" id="A0A4Y2FDJ8"/>
<evidence type="ECO:0000259" key="1">
    <source>
        <dbReference type="PROSITE" id="PS50879"/>
    </source>
</evidence>
<dbReference type="InterPro" id="IPR002156">
    <property type="entry name" value="RNaseH_domain"/>
</dbReference>
<reference evidence="2 3" key="1">
    <citation type="journal article" date="2019" name="Sci. Rep.">
        <title>Orb-weaving spider Araneus ventricosus genome elucidates the spidroin gene catalogue.</title>
        <authorList>
            <person name="Kono N."/>
            <person name="Nakamura H."/>
            <person name="Ohtoshi R."/>
            <person name="Moran D.A.P."/>
            <person name="Shinohara A."/>
            <person name="Yoshida Y."/>
            <person name="Fujiwara M."/>
            <person name="Mori M."/>
            <person name="Tomita M."/>
            <person name="Arakawa K."/>
        </authorList>
    </citation>
    <scope>NUCLEOTIDE SEQUENCE [LARGE SCALE GENOMIC DNA]</scope>
</reference>
<dbReference type="OrthoDB" id="6437659at2759"/>
<dbReference type="SUPFAM" id="SSF53098">
    <property type="entry name" value="Ribonuclease H-like"/>
    <property type="match status" value="1"/>
</dbReference>
<evidence type="ECO:0000313" key="3">
    <source>
        <dbReference type="Proteomes" id="UP000499080"/>
    </source>
</evidence>
<gene>
    <name evidence="2" type="ORF">AVEN_210506_1</name>
</gene>
<dbReference type="Gene3D" id="3.30.420.10">
    <property type="entry name" value="Ribonuclease H-like superfamily/Ribonuclease H"/>
    <property type="match status" value="1"/>
</dbReference>
<dbReference type="CDD" id="cd09276">
    <property type="entry name" value="Rnase_HI_RT_non_LTR"/>
    <property type="match status" value="1"/>
</dbReference>
<dbReference type="PROSITE" id="PS50879">
    <property type="entry name" value="RNASE_H_1"/>
    <property type="match status" value="1"/>
</dbReference>
<dbReference type="PANTHER" id="PTHR19446">
    <property type="entry name" value="REVERSE TRANSCRIPTASES"/>
    <property type="match status" value="1"/>
</dbReference>
<dbReference type="InterPro" id="IPR012337">
    <property type="entry name" value="RNaseH-like_sf"/>
</dbReference>
<dbReference type="EMBL" id="BGPR01000877">
    <property type="protein sequence ID" value="GBM38768.1"/>
    <property type="molecule type" value="Genomic_DNA"/>
</dbReference>
<accession>A0A4Y2FDJ8</accession>